<organism evidence="1">
    <name type="scientific">Schistosoma curassoni</name>
    <dbReference type="NCBI Taxonomy" id="6186"/>
    <lineage>
        <taxon>Eukaryota</taxon>
        <taxon>Metazoa</taxon>
        <taxon>Spiralia</taxon>
        <taxon>Lophotrochozoa</taxon>
        <taxon>Platyhelminthes</taxon>
        <taxon>Trematoda</taxon>
        <taxon>Digenea</taxon>
        <taxon>Strigeidida</taxon>
        <taxon>Schistosomatoidea</taxon>
        <taxon>Schistosomatidae</taxon>
        <taxon>Schistosoma</taxon>
    </lineage>
</organism>
<dbReference type="WBParaSite" id="SCUD_0000671501-mRNA-1">
    <property type="protein sequence ID" value="SCUD_0000671501-mRNA-1"/>
    <property type="gene ID" value="SCUD_0000671501"/>
</dbReference>
<sequence>LAIVFFCCIKEKTEEKEAEEEEIDQNYELKPRFIDCPEDTAFCEALDKMIAEALLSSTSGSNSSSVSGTVTSVTSTINVSTDTNPASSRTLSVNVLPAPEILQLAAAKSRLAMKDGSSSTNKVNQQAINHHNSTLHSVPTKSNGDNLEINHSDTLSAVNGEDSQVRNILYISVLSPKIICLKYFVNNSPSCVANVIS</sequence>
<protein>
    <submittedName>
        <fullName evidence="1">CG2984</fullName>
    </submittedName>
</protein>
<name>A0A183JVH0_9TREM</name>
<dbReference type="STRING" id="6186.A0A183JVH0"/>
<accession>A0A183JVH0</accession>
<proteinExistence type="predicted"/>
<dbReference type="AlphaFoldDB" id="A0A183JVH0"/>
<evidence type="ECO:0000313" key="1">
    <source>
        <dbReference type="WBParaSite" id="SCUD_0000671501-mRNA-1"/>
    </source>
</evidence>
<reference evidence="1" key="1">
    <citation type="submission" date="2016-06" db="UniProtKB">
        <authorList>
            <consortium name="WormBaseParasite"/>
        </authorList>
    </citation>
    <scope>IDENTIFICATION</scope>
</reference>